<dbReference type="GO" id="GO:0032259">
    <property type="term" value="P:methylation"/>
    <property type="evidence" value="ECO:0007669"/>
    <property type="project" value="UniProtKB-KW"/>
</dbReference>
<gene>
    <name evidence="2" type="ORF">E5676_scaffold629G001390</name>
</gene>
<protein>
    <submittedName>
        <fullName evidence="2">Histone-lysine N-methyltransferase ASHR1 isoform X3</fullName>
    </submittedName>
</protein>
<organism evidence="2 3">
    <name type="scientific">Cucumis melo var. makuwa</name>
    <name type="common">Oriental melon</name>
    <dbReference type="NCBI Taxonomy" id="1194695"/>
    <lineage>
        <taxon>Eukaryota</taxon>
        <taxon>Viridiplantae</taxon>
        <taxon>Streptophyta</taxon>
        <taxon>Embryophyta</taxon>
        <taxon>Tracheophyta</taxon>
        <taxon>Spermatophyta</taxon>
        <taxon>Magnoliopsida</taxon>
        <taxon>eudicotyledons</taxon>
        <taxon>Gunneridae</taxon>
        <taxon>Pentapetalae</taxon>
        <taxon>rosids</taxon>
        <taxon>fabids</taxon>
        <taxon>Cucurbitales</taxon>
        <taxon>Cucurbitaceae</taxon>
        <taxon>Benincaseae</taxon>
        <taxon>Cucumis</taxon>
    </lineage>
</organism>
<dbReference type="Proteomes" id="UP000321947">
    <property type="component" value="Unassembled WGS sequence"/>
</dbReference>
<evidence type="ECO:0000313" key="2">
    <source>
        <dbReference type="EMBL" id="TYK28504.1"/>
    </source>
</evidence>
<feature type="region of interest" description="Disordered" evidence="1">
    <location>
        <begin position="61"/>
        <end position="120"/>
    </location>
</feature>
<dbReference type="EMBL" id="SSTD01002102">
    <property type="protein sequence ID" value="TYK28504.1"/>
    <property type="molecule type" value="Genomic_DNA"/>
</dbReference>
<name>A0A5D3DYD7_CUCMM</name>
<feature type="compositionally biased region" description="Basic and acidic residues" evidence="1">
    <location>
        <begin position="97"/>
        <end position="114"/>
    </location>
</feature>
<dbReference type="AlphaFoldDB" id="A0A5D3DYD7"/>
<sequence length="120" mass="13700">MVQTRIEERLECIDQEIAGMKKELSKVPAIEVSLNEIAKSMELMRLQSEKQQQLLFMIVETNSRERSTMSRQETESAAKEFEKMKRKEGDASSSKANDSDRNFGADRNDRRGDGDDGLPD</sequence>
<comment type="caution">
    <text evidence="2">The sequence shown here is derived from an EMBL/GenBank/DDBJ whole genome shotgun (WGS) entry which is preliminary data.</text>
</comment>
<keyword evidence="2" id="KW-0489">Methyltransferase</keyword>
<reference evidence="2 3" key="1">
    <citation type="submission" date="2019-08" db="EMBL/GenBank/DDBJ databases">
        <title>Draft genome sequences of two oriental melons (Cucumis melo L. var makuwa).</title>
        <authorList>
            <person name="Kwon S.-Y."/>
        </authorList>
    </citation>
    <scope>NUCLEOTIDE SEQUENCE [LARGE SCALE GENOMIC DNA]</scope>
    <source>
        <strain evidence="3">cv. Chang Bougi</strain>
        <tissue evidence="2">Leaf</tissue>
    </source>
</reference>
<feature type="compositionally biased region" description="Basic and acidic residues" evidence="1">
    <location>
        <begin position="62"/>
        <end position="90"/>
    </location>
</feature>
<dbReference type="GO" id="GO:0008168">
    <property type="term" value="F:methyltransferase activity"/>
    <property type="evidence" value="ECO:0007669"/>
    <property type="project" value="UniProtKB-KW"/>
</dbReference>
<evidence type="ECO:0000313" key="3">
    <source>
        <dbReference type="Proteomes" id="UP000321947"/>
    </source>
</evidence>
<accession>A0A5D3DYD7</accession>
<keyword evidence="2" id="KW-0808">Transferase</keyword>
<proteinExistence type="predicted"/>
<evidence type="ECO:0000256" key="1">
    <source>
        <dbReference type="SAM" id="MobiDB-lite"/>
    </source>
</evidence>